<dbReference type="GO" id="GO:0005525">
    <property type="term" value="F:GTP binding"/>
    <property type="evidence" value="ECO:0007669"/>
    <property type="project" value="InterPro"/>
</dbReference>
<dbReference type="PANTHER" id="PTHR47978">
    <property type="match status" value="1"/>
</dbReference>
<dbReference type="InterPro" id="IPR001806">
    <property type="entry name" value="Small_GTPase"/>
</dbReference>
<comment type="caution">
    <text evidence="3">The sequence shown here is derived from an EMBL/GenBank/DDBJ whole genome shotgun (WGS) entry which is preliminary data.</text>
</comment>
<organism evidence="3">
    <name type="scientific">Hexamita inflata</name>
    <dbReference type="NCBI Taxonomy" id="28002"/>
    <lineage>
        <taxon>Eukaryota</taxon>
        <taxon>Metamonada</taxon>
        <taxon>Diplomonadida</taxon>
        <taxon>Hexamitidae</taxon>
        <taxon>Hexamitinae</taxon>
        <taxon>Hexamita</taxon>
    </lineage>
</organism>
<dbReference type="InterPro" id="IPR005225">
    <property type="entry name" value="Small_GTP-bd"/>
</dbReference>
<reference evidence="4 5" key="2">
    <citation type="submission" date="2024-07" db="EMBL/GenBank/DDBJ databases">
        <authorList>
            <person name="Akdeniz Z."/>
        </authorList>
    </citation>
    <scope>NUCLEOTIDE SEQUENCE [LARGE SCALE GENOMIC DNA]</scope>
</reference>
<dbReference type="InterPro" id="IPR027417">
    <property type="entry name" value="P-loop_NTPase"/>
</dbReference>
<dbReference type="Pfam" id="PF00071">
    <property type="entry name" value="Ras"/>
    <property type="match status" value="1"/>
</dbReference>
<gene>
    <name evidence="3" type="ORF">HINF_LOCUS34788</name>
    <name evidence="4" type="ORF">HINF_LOCUS51941</name>
</gene>
<dbReference type="PRINTS" id="PR00449">
    <property type="entry name" value="RASTRNSFRMNG"/>
</dbReference>
<evidence type="ECO:0000256" key="2">
    <source>
        <dbReference type="SAM" id="MobiDB-lite"/>
    </source>
</evidence>
<dbReference type="PROSITE" id="PS51421">
    <property type="entry name" value="RAS"/>
    <property type="match status" value="1"/>
</dbReference>
<dbReference type="SMART" id="SM00174">
    <property type="entry name" value="RHO"/>
    <property type="match status" value="1"/>
</dbReference>
<name>A0AA86UQJ9_9EUKA</name>
<keyword evidence="5" id="KW-1185">Reference proteome</keyword>
<dbReference type="PROSITE" id="PS51419">
    <property type="entry name" value="RAB"/>
    <property type="match status" value="1"/>
</dbReference>
<protein>
    <submittedName>
        <fullName evidence="3">Rab1a</fullName>
    </submittedName>
</protein>
<dbReference type="Gene3D" id="3.40.50.300">
    <property type="entry name" value="P-loop containing nucleotide triphosphate hydrolases"/>
    <property type="match status" value="1"/>
</dbReference>
<dbReference type="SMART" id="SM00173">
    <property type="entry name" value="RAS"/>
    <property type="match status" value="1"/>
</dbReference>
<feature type="region of interest" description="Disordered" evidence="2">
    <location>
        <begin position="175"/>
        <end position="194"/>
    </location>
</feature>
<dbReference type="Proteomes" id="UP001642409">
    <property type="component" value="Unassembled WGS sequence"/>
</dbReference>
<sequence length="194" mass="21927">MPKPQPQYTFKCVMLGDCSVGKTAIINRYINKDFNNAQQATIGASYYSSNIDLDKCNVCLQLWDTAGQKRFNAIAPFYYRTANCVIIVFDITNEFTQTKARAWVDEIQNTVPDCMLVLVGNKIDLNNSKIQYIPEEIQQYAKGKGITYVETSAFTGQNIDSLFLQIAKQIPKNKQGQEQTKLEPIDDPKKQGCC</sequence>
<dbReference type="CDD" id="cd00154">
    <property type="entry name" value="Rab"/>
    <property type="match status" value="1"/>
</dbReference>
<feature type="compositionally biased region" description="Basic and acidic residues" evidence="2">
    <location>
        <begin position="180"/>
        <end position="194"/>
    </location>
</feature>
<dbReference type="NCBIfam" id="TIGR00231">
    <property type="entry name" value="small_GTP"/>
    <property type="match status" value="1"/>
</dbReference>
<evidence type="ECO:0000313" key="5">
    <source>
        <dbReference type="Proteomes" id="UP001642409"/>
    </source>
</evidence>
<proteinExistence type="predicted"/>
<accession>A0AA86UQJ9</accession>
<dbReference type="SMART" id="SM00176">
    <property type="entry name" value="RAN"/>
    <property type="match status" value="1"/>
</dbReference>
<evidence type="ECO:0000256" key="1">
    <source>
        <dbReference type="ARBA" id="ARBA00022741"/>
    </source>
</evidence>
<evidence type="ECO:0000313" key="4">
    <source>
        <dbReference type="EMBL" id="CAL6065647.1"/>
    </source>
</evidence>
<dbReference type="SUPFAM" id="SSF52540">
    <property type="entry name" value="P-loop containing nucleoside triphosphate hydrolases"/>
    <property type="match status" value="1"/>
</dbReference>
<dbReference type="EMBL" id="CAXDID020000256">
    <property type="protein sequence ID" value="CAL6065647.1"/>
    <property type="molecule type" value="Genomic_DNA"/>
</dbReference>
<dbReference type="EMBL" id="CATOUU010000773">
    <property type="protein sequence ID" value="CAI9947143.1"/>
    <property type="molecule type" value="Genomic_DNA"/>
</dbReference>
<keyword evidence="1" id="KW-0547">Nucleotide-binding</keyword>
<reference evidence="3" key="1">
    <citation type="submission" date="2023-06" db="EMBL/GenBank/DDBJ databases">
        <authorList>
            <person name="Kurt Z."/>
        </authorList>
    </citation>
    <scope>NUCLEOTIDE SEQUENCE</scope>
</reference>
<evidence type="ECO:0000313" key="3">
    <source>
        <dbReference type="EMBL" id="CAI9947143.1"/>
    </source>
</evidence>
<dbReference type="SMART" id="SM00175">
    <property type="entry name" value="RAB"/>
    <property type="match status" value="1"/>
</dbReference>
<dbReference type="FunFam" id="3.40.50.300:FF:000808">
    <property type="entry name" value="Small GTP-binding protein, putative"/>
    <property type="match status" value="1"/>
</dbReference>
<dbReference type="AlphaFoldDB" id="A0AA86UQJ9"/>
<dbReference type="GO" id="GO:0003924">
    <property type="term" value="F:GTPase activity"/>
    <property type="evidence" value="ECO:0007669"/>
    <property type="project" value="InterPro"/>
</dbReference>